<feature type="domain" description="Carbohydrate kinase PfkB" evidence="3">
    <location>
        <begin position="1"/>
        <end position="59"/>
    </location>
</feature>
<evidence type="ECO:0000313" key="5">
    <source>
        <dbReference type="Proteomes" id="UP001306950"/>
    </source>
</evidence>
<name>A0ABU7VUQ0_9BACL</name>
<keyword evidence="2 4" id="KW-0418">Kinase</keyword>
<dbReference type="Proteomes" id="UP001306950">
    <property type="component" value="Unassembled WGS sequence"/>
</dbReference>
<dbReference type="InterPro" id="IPR011611">
    <property type="entry name" value="PfkB_dom"/>
</dbReference>
<evidence type="ECO:0000313" key="4">
    <source>
        <dbReference type="EMBL" id="MEF2966647.1"/>
    </source>
</evidence>
<proteinExistence type="predicted"/>
<comment type="caution">
    <text evidence="4">The sequence shown here is derived from an EMBL/GenBank/DDBJ whole genome shotgun (WGS) entry which is preliminary data.</text>
</comment>
<gene>
    <name evidence="4" type="ORF">V3851_12475</name>
</gene>
<keyword evidence="5" id="KW-1185">Reference proteome</keyword>
<keyword evidence="1" id="KW-0808">Transferase</keyword>
<dbReference type="SUPFAM" id="SSF53613">
    <property type="entry name" value="Ribokinase-like"/>
    <property type="match status" value="1"/>
</dbReference>
<reference evidence="4 5" key="1">
    <citation type="submission" date="2024-02" db="EMBL/GenBank/DDBJ databases">
        <title>A nitrogen-fixing paenibacillus bacterium.</title>
        <authorList>
            <person name="Zhang W.L."/>
            <person name="Chen S.F."/>
        </authorList>
    </citation>
    <scope>NUCLEOTIDE SEQUENCE [LARGE SCALE GENOMIC DNA]</scope>
    <source>
        <strain evidence="4 5">M1</strain>
    </source>
</reference>
<dbReference type="InterPro" id="IPR002139">
    <property type="entry name" value="Ribo/fructo_kinase"/>
</dbReference>
<evidence type="ECO:0000256" key="1">
    <source>
        <dbReference type="ARBA" id="ARBA00022679"/>
    </source>
</evidence>
<dbReference type="GO" id="GO:0016301">
    <property type="term" value="F:kinase activity"/>
    <property type="evidence" value="ECO:0007669"/>
    <property type="project" value="UniProtKB-KW"/>
</dbReference>
<organism evidence="4 5">
    <name type="scientific">Paenibacillus haidiansis</name>
    <dbReference type="NCBI Taxonomy" id="1574488"/>
    <lineage>
        <taxon>Bacteria</taxon>
        <taxon>Bacillati</taxon>
        <taxon>Bacillota</taxon>
        <taxon>Bacilli</taxon>
        <taxon>Bacillales</taxon>
        <taxon>Paenibacillaceae</taxon>
        <taxon>Paenibacillus</taxon>
    </lineage>
</organism>
<dbReference type="EMBL" id="JAZHPZ010000005">
    <property type="protein sequence ID" value="MEF2966647.1"/>
    <property type="molecule type" value="Genomic_DNA"/>
</dbReference>
<dbReference type="Gene3D" id="3.40.1190.20">
    <property type="match status" value="1"/>
</dbReference>
<evidence type="ECO:0000256" key="2">
    <source>
        <dbReference type="ARBA" id="ARBA00022777"/>
    </source>
</evidence>
<dbReference type="PANTHER" id="PTHR10584">
    <property type="entry name" value="SUGAR KINASE"/>
    <property type="match status" value="1"/>
</dbReference>
<dbReference type="PRINTS" id="PR00990">
    <property type="entry name" value="RIBOKINASE"/>
</dbReference>
<evidence type="ECO:0000259" key="3">
    <source>
        <dbReference type="Pfam" id="PF00294"/>
    </source>
</evidence>
<dbReference type="PANTHER" id="PTHR10584:SF166">
    <property type="entry name" value="RIBOKINASE"/>
    <property type="match status" value="1"/>
</dbReference>
<accession>A0ABU7VUQ0</accession>
<dbReference type="RefSeq" id="WP_331846862.1">
    <property type="nucleotide sequence ID" value="NZ_JAZHPZ010000005.1"/>
</dbReference>
<sequence length="80" mass="8246">MANILVIGSMNMDIVTQVDRHPIPGETVQGQGTRFYAGGKGANQAVAAARSGASVNMGGVWATISSAMKSAIDWPKRGSV</sequence>
<dbReference type="InterPro" id="IPR029056">
    <property type="entry name" value="Ribokinase-like"/>
</dbReference>
<dbReference type="Pfam" id="PF00294">
    <property type="entry name" value="PfkB"/>
    <property type="match status" value="1"/>
</dbReference>
<protein>
    <submittedName>
        <fullName evidence="4">PfkB family carbohydrate kinase</fullName>
    </submittedName>
</protein>